<comment type="caution">
    <text evidence="3">The sequence shown here is derived from an EMBL/GenBank/DDBJ whole genome shotgun (WGS) entry which is preliminary data.</text>
</comment>
<organism evidence="3 4">
    <name type="scientific">Megasphaera hominis</name>
    <dbReference type="NCBI Taxonomy" id="159836"/>
    <lineage>
        <taxon>Bacteria</taxon>
        <taxon>Bacillati</taxon>
        <taxon>Bacillota</taxon>
        <taxon>Negativicutes</taxon>
        <taxon>Veillonellales</taxon>
        <taxon>Veillonellaceae</taxon>
        <taxon>Megasphaera</taxon>
    </lineage>
</organism>
<evidence type="ECO:0000256" key="2">
    <source>
        <dbReference type="SAM" id="MobiDB-lite"/>
    </source>
</evidence>
<dbReference type="RefSeq" id="WP_186503994.1">
    <property type="nucleotide sequence ID" value="NZ_JACOGK010000030.1"/>
</dbReference>
<gene>
    <name evidence="3" type="ORF">H8J70_09770</name>
</gene>
<dbReference type="EMBL" id="JACOGK010000030">
    <property type="protein sequence ID" value="MBC3537539.1"/>
    <property type="molecule type" value="Genomic_DNA"/>
</dbReference>
<evidence type="ECO:0000313" key="4">
    <source>
        <dbReference type="Proteomes" id="UP000606870"/>
    </source>
</evidence>
<name>A0ABR6VJT3_9FIRM</name>
<reference evidence="3 4" key="1">
    <citation type="submission" date="2020-08" db="EMBL/GenBank/DDBJ databases">
        <authorList>
            <person name="Liu C."/>
            <person name="Sun Q."/>
        </authorList>
    </citation>
    <scope>NUCLEOTIDE SEQUENCE [LARGE SCALE GENOMIC DNA]</scope>
    <source>
        <strain evidence="3 4">NSJ-59</strain>
    </source>
</reference>
<accession>A0ABR6VJT3</accession>
<feature type="region of interest" description="Disordered" evidence="2">
    <location>
        <begin position="1"/>
        <end position="34"/>
    </location>
</feature>
<dbReference type="Proteomes" id="UP000606870">
    <property type="component" value="Unassembled WGS sequence"/>
</dbReference>
<evidence type="ECO:0000256" key="1">
    <source>
        <dbReference type="SAM" id="Coils"/>
    </source>
</evidence>
<keyword evidence="1" id="KW-0175">Coiled coil</keyword>
<keyword evidence="4" id="KW-1185">Reference proteome</keyword>
<sequence length="529" mass="57031">MEEKERNNHKQGAAEEEEKNAATEAAAAEREAASAGIAAANGESLRLHSAAAKEHLAAYSGIDNETGQRLTRSLKDVAESKVNPQYAEQNLKQQAGFSAEIKETARANEENILNKTGTRKIRTDDMGRVNDPLYDHMELDEQGRIIPGSGGQMKFVGKSPQECLDKLMSTKYQKYVDHDVSFEVPSDYYDGIKEEIAARTENLERQLDAAKRRGKDDVAAQKRKQIEKLKKIKNGLKKSRLSNDEALEARQHPKLSTAKEINRLSHQTGVGAAKSSALIGGGLSLVQNAVAVMEGKLDADEALANTAATAVKAGASGYAIGYGTTALMATMRNSSTALMRTLSNTGLPAAVVSSAVLSVQAVCDCLRGKISAGDCLQQVGKNTLTVTSSMAYATAGQALIPIPVVGAVVGGLAGYALTAGCLASLMEARESARLAHEERLRVEAECNQAIAAIRSYRAEMNRYTTLYFTQQRDLFNASFAQMKKALMLDDVDGFIDGVNHITRGLGGDVEFNTLDEFEARMDDDTPFKL</sequence>
<protein>
    <submittedName>
        <fullName evidence="3">Uncharacterized protein</fullName>
    </submittedName>
</protein>
<proteinExistence type="predicted"/>
<feature type="coiled-coil region" evidence="1">
    <location>
        <begin position="193"/>
        <end position="239"/>
    </location>
</feature>
<evidence type="ECO:0000313" key="3">
    <source>
        <dbReference type="EMBL" id="MBC3537539.1"/>
    </source>
</evidence>